<feature type="domain" description="Transcription regulator Rua1 C-terminal" evidence="2">
    <location>
        <begin position="262"/>
        <end position="354"/>
    </location>
</feature>
<dbReference type="PANTHER" id="PTHR28125">
    <property type="entry name" value="MEIOTIC EXPRESSION UP-REGULATED PROTEIN 26"/>
    <property type="match status" value="1"/>
</dbReference>
<gene>
    <name evidence="3" type="ORF">HK103_003951</name>
</gene>
<protein>
    <recommendedName>
        <fullName evidence="2">Transcription regulator Rua1 C-terminal domain-containing protein</fullName>
    </recommendedName>
</protein>
<feature type="compositionally biased region" description="Polar residues" evidence="1">
    <location>
        <begin position="233"/>
        <end position="250"/>
    </location>
</feature>
<dbReference type="AlphaFoldDB" id="A0AAD5Y6Z4"/>
<dbReference type="EMBL" id="JADGKB010000003">
    <property type="protein sequence ID" value="KAJ3262108.1"/>
    <property type="molecule type" value="Genomic_DNA"/>
</dbReference>
<dbReference type="Proteomes" id="UP001210925">
    <property type="component" value="Unassembled WGS sequence"/>
</dbReference>
<sequence length="445" mass="49910">MQTSSMENKKRRLNRIPKTPESLVPADNSFGENDPTAVASILLSLGNYIENPDIPSKLSSRLKLPSLNQLISGNQIKCANCQANPVKYCYDCNPLLWKTCTSILAEKYPHIISQFTAASKYYSHALTFIKESKLSIITLYCPFANLNSLSLPIDLRDTYLKAFEKEFLNWTGEHHEKKLSDFSENYQNGIKRRNSETTISESQPALSGFVNKSSTSAKDGTISPTLSIQRVDSMDSNATVVGSNRKSSPKFTEDPDDPTPRPQSLKSEHDLYTPRKEGMCELCKPEKWLQLKDSAFWYHKQFIHGISSSSGTPFSPPTEFRTVWNGTLNSSGPGMSVYLMTEGKCDKCQKWEPLFKNKKRFTHFFPSAMAAGETLTKEYPGQTELPVVISENPLKIKVGRDSNSNLFVPAGICVSNSLLSDMKQHEEGQMSSVWFRHASKCHSVI</sequence>
<dbReference type="InterPro" id="IPR028012">
    <property type="entry name" value="Rua1_C"/>
</dbReference>
<evidence type="ECO:0000313" key="3">
    <source>
        <dbReference type="EMBL" id="KAJ3262108.1"/>
    </source>
</evidence>
<reference evidence="3" key="1">
    <citation type="submission" date="2020-05" db="EMBL/GenBank/DDBJ databases">
        <title>Phylogenomic resolution of chytrid fungi.</title>
        <authorList>
            <person name="Stajich J.E."/>
            <person name="Amses K."/>
            <person name="Simmons R."/>
            <person name="Seto K."/>
            <person name="Myers J."/>
            <person name="Bonds A."/>
            <person name="Quandt C.A."/>
            <person name="Barry K."/>
            <person name="Liu P."/>
            <person name="Grigoriev I."/>
            <person name="Longcore J.E."/>
            <person name="James T.Y."/>
        </authorList>
    </citation>
    <scope>NUCLEOTIDE SEQUENCE</scope>
    <source>
        <strain evidence="3">PLAUS21</strain>
    </source>
</reference>
<evidence type="ECO:0000259" key="2">
    <source>
        <dbReference type="Pfam" id="PF14616"/>
    </source>
</evidence>
<accession>A0AAD5Y6Z4</accession>
<organism evidence="3 4">
    <name type="scientific">Boothiomyces macroporosus</name>
    <dbReference type="NCBI Taxonomy" id="261099"/>
    <lineage>
        <taxon>Eukaryota</taxon>
        <taxon>Fungi</taxon>
        <taxon>Fungi incertae sedis</taxon>
        <taxon>Chytridiomycota</taxon>
        <taxon>Chytridiomycota incertae sedis</taxon>
        <taxon>Chytridiomycetes</taxon>
        <taxon>Rhizophydiales</taxon>
        <taxon>Terramycetaceae</taxon>
        <taxon>Boothiomyces</taxon>
    </lineage>
</organism>
<name>A0AAD5Y6Z4_9FUNG</name>
<evidence type="ECO:0000313" key="4">
    <source>
        <dbReference type="Proteomes" id="UP001210925"/>
    </source>
</evidence>
<dbReference type="PANTHER" id="PTHR28125:SF3">
    <property type="entry name" value="TRANSCRIPTION REGULATOR RUA1 C-TERMINAL DOMAIN-CONTAINING PROTEIN"/>
    <property type="match status" value="1"/>
</dbReference>
<keyword evidence="4" id="KW-1185">Reference proteome</keyword>
<dbReference type="Pfam" id="PF14616">
    <property type="entry name" value="Rua1_C"/>
    <property type="match status" value="1"/>
</dbReference>
<feature type="region of interest" description="Disordered" evidence="1">
    <location>
        <begin position="233"/>
        <end position="271"/>
    </location>
</feature>
<proteinExistence type="predicted"/>
<evidence type="ECO:0000256" key="1">
    <source>
        <dbReference type="SAM" id="MobiDB-lite"/>
    </source>
</evidence>
<comment type="caution">
    <text evidence="3">The sequence shown here is derived from an EMBL/GenBank/DDBJ whole genome shotgun (WGS) entry which is preliminary data.</text>
</comment>
<feature type="region of interest" description="Disordered" evidence="1">
    <location>
        <begin position="1"/>
        <end position="30"/>
    </location>
</feature>